<name>A0A0S4X9F1_RALSL</name>
<dbReference type="EMBL" id="LN899825">
    <property type="protein sequence ID" value="CUV36908.1"/>
    <property type="molecule type" value="Genomic_DNA"/>
</dbReference>
<evidence type="ECO:0000313" key="2">
    <source>
        <dbReference type="EMBL" id="CUV60647.1"/>
    </source>
</evidence>
<sequence>MRSRTGAWLPEDAQAASSAADTIATASRPARAGLGGFMELRRVNMLNSS</sequence>
<accession>A0A0S4X9F1</accession>
<organism evidence="2">
    <name type="scientific">Ralstonia solanacearum</name>
    <name type="common">Pseudomonas solanacearum</name>
    <dbReference type="NCBI Taxonomy" id="305"/>
    <lineage>
        <taxon>Bacteria</taxon>
        <taxon>Pseudomonadati</taxon>
        <taxon>Pseudomonadota</taxon>
        <taxon>Betaproteobacteria</taxon>
        <taxon>Burkholderiales</taxon>
        <taxon>Burkholderiaceae</taxon>
        <taxon>Ralstonia</taxon>
        <taxon>Ralstonia solanacearum species complex</taxon>
    </lineage>
</organism>
<dbReference type="AlphaFoldDB" id="A0A0S4X9F1"/>
<dbReference type="EMBL" id="LN899822">
    <property type="protein sequence ID" value="CUV60647.1"/>
    <property type="molecule type" value="Genomic_DNA"/>
</dbReference>
<gene>
    <name evidence="2" type="ORF">RD1301_v1_1040055</name>
    <name evidence="1" type="ORF">TD1301_v1_2550015</name>
</gene>
<reference evidence="2" key="1">
    <citation type="submission" date="2015-10" db="EMBL/GenBank/DDBJ databases">
        <authorList>
            <person name="Gilbert D.G."/>
        </authorList>
    </citation>
    <scope>NUCLEOTIDE SEQUENCE</scope>
    <source>
        <strain evidence="2">Phyl III-seqv23</strain>
    </source>
</reference>
<proteinExistence type="predicted"/>
<evidence type="ECO:0000313" key="1">
    <source>
        <dbReference type="EMBL" id="CUV36908.1"/>
    </source>
</evidence>
<protein>
    <submittedName>
        <fullName evidence="2">Uncharacterized protein</fullName>
    </submittedName>
</protein>